<comment type="subcellular location">
    <subcellularLocation>
        <location evidence="1">Secreted</location>
    </subcellularLocation>
</comment>
<dbReference type="EMBL" id="CP018335">
    <property type="protein sequence ID" value="APM39141.1"/>
    <property type="molecule type" value="Genomic_DNA"/>
</dbReference>
<dbReference type="Pfam" id="PF14449">
    <property type="entry name" value="PT-TG"/>
    <property type="match status" value="1"/>
</dbReference>
<dbReference type="GO" id="GO:0005576">
    <property type="term" value="C:extracellular region"/>
    <property type="evidence" value="ECO:0007669"/>
    <property type="project" value="UniProtKB-SubCell"/>
</dbReference>
<dbReference type="AlphaFoldDB" id="A0A1L5F7Y7"/>
<evidence type="ECO:0000313" key="5">
    <source>
        <dbReference type="Proteomes" id="UP000184604"/>
    </source>
</evidence>
<gene>
    <name evidence="4" type="ORF">BS101_10480</name>
</gene>
<organism evidence="4 5">
    <name type="scientific">Clostridium kluyveri</name>
    <dbReference type="NCBI Taxonomy" id="1534"/>
    <lineage>
        <taxon>Bacteria</taxon>
        <taxon>Bacillati</taxon>
        <taxon>Bacillota</taxon>
        <taxon>Clostridia</taxon>
        <taxon>Eubacteriales</taxon>
        <taxon>Clostridiaceae</taxon>
        <taxon>Clostridium</taxon>
    </lineage>
</organism>
<keyword evidence="2" id="KW-0964">Secreted</keyword>
<evidence type="ECO:0000313" key="4">
    <source>
        <dbReference type="EMBL" id="APM39141.1"/>
    </source>
</evidence>
<proteinExistence type="predicted"/>
<evidence type="ECO:0000259" key="3">
    <source>
        <dbReference type="Pfam" id="PF14449"/>
    </source>
</evidence>
<dbReference type="InterPro" id="IPR027797">
    <property type="entry name" value="PT-TG_dom"/>
</dbReference>
<accession>A0A1L5F7Y7</accession>
<reference evidence="4 5" key="1">
    <citation type="submission" date="2016-12" db="EMBL/GenBank/DDBJ databases">
        <title>Complete genome sequence of Clostridium kluyveri JZZ isolated from the pit mud of a Chinese flavor liquor-making factory.</title>
        <authorList>
            <person name="Wang Y."/>
        </authorList>
    </citation>
    <scope>NUCLEOTIDE SEQUENCE [LARGE SCALE GENOMIC DNA]</scope>
    <source>
        <strain evidence="4 5">JZZ</strain>
    </source>
</reference>
<evidence type="ECO:0000256" key="1">
    <source>
        <dbReference type="ARBA" id="ARBA00004613"/>
    </source>
</evidence>
<sequence>MQTPLVFIPVFGGFKMLGEIVEGKDLVSGKHYSTGEQLFGLGTLGAGSLLGKIYKGIKAGMSPEVEEAAGKLSNGTVFAMNGAGGASEIEKLAKNITKKIVGKGKEAYQEASKALLPREGDVGTYEDLIDAGSRGDNITPHHMPSAKYMEPNAGVPKNDGVAMNMEQPFPGQGGRHRLTDTYGMTGEKLQNYLNLSPRNALAHDIRDARSIYQNDNLYTPDIRQGLEDVIKMNKKLYPDLYKK</sequence>
<protein>
    <recommendedName>
        <fullName evidence="3">Pre-toxin TG domain-containing protein</fullName>
    </recommendedName>
</protein>
<dbReference type="Proteomes" id="UP000184604">
    <property type="component" value="Chromosome"/>
</dbReference>
<name>A0A1L5F7Y7_CLOKL</name>
<evidence type="ECO:0000256" key="2">
    <source>
        <dbReference type="ARBA" id="ARBA00022525"/>
    </source>
</evidence>
<feature type="domain" description="Pre-toxin TG" evidence="3">
    <location>
        <begin position="6"/>
        <end position="59"/>
    </location>
</feature>